<dbReference type="Gene3D" id="3.90.1150.10">
    <property type="entry name" value="Aspartate Aminotransferase, domain 1"/>
    <property type="match status" value="1"/>
</dbReference>
<dbReference type="InterPro" id="IPR015421">
    <property type="entry name" value="PyrdxlP-dep_Trfase_major"/>
</dbReference>
<comment type="similarity">
    <text evidence="2 3">Belongs to the DegT/DnrJ/EryC1 family.</text>
</comment>
<gene>
    <name evidence="4" type="primary">rfbH</name>
    <name evidence="4" type="ORF">Q4Q50_00350</name>
</gene>
<evidence type="ECO:0000256" key="1">
    <source>
        <dbReference type="ARBA" id="ARBA00022898"/>
    </source>
</evidence>
<keyword evidence="1 3" id="KW-0663">Pyridoxal phosphate</keyword>
<comment type="caution">
    <text evidence="4">The sequence shown here is derived from an EMBL/GenBank/DDBJ whole genome shotgun (WGS) entry which is preliminary data.</text>
</comment>
<dbReference type="InterPro" id="IPR000653">
    <property type="entry name" value="DegT/StrS_aminotransferase"/>
</dbReference>
<dbReference type="Proteomes" id="UP001249505">
    <property type="component" value="Unassembled WGS sequence"/>
</dbReference>
<dbReference type="EMBL" id="JAUOES010000001">
    <property type="protein sequence ID" value="MDT3278760.1"/>
    <property type="molecule type" value="Genomic_DNA"/>
</dbReference>
<dbReference type="SUPFAM" id="SSF53383">
    <property type="entry name" value="PLP-dependent transferases"/>
    <property type="match status" value="1"/>
</dbReference>
<evidence type="ECO:0000313" key="5">
    <source>
        <dbReference type="Proteomes" id="UP001249505"/>
    </source>
</evidence>
<evidence type="ECO:0000256" key="3">
    <source>
        <dbReference type="RuleBase" id="RU004508"/>
    </source>
</evidence>
<dbReference type="CDD" id="cd00616">
    <property type="entry name" value="AHBA_syn"/>
    <property type="match status" value="1"/>
</dbReference>
<sequence length="461" mass="51449">MTDTSKKLTKIRKDIADLVKEYAAIKAIPQKFYGGDTPIPPSGKLIGVDEYSNMVEASLDGWLTTGRFNDTFETDLSSILDIKNVLTTNSGSSANLLALAALTSSRLGDRALLPGDEVITVAAGFPTTVNPLIQYGLIPVFVDVMLPTYNINPDLIEEAISKKTKAIMLAHTLGNPFDIDVIMHLAKKYNLWVIEDCCDALGSTYQPSLAYSKGRNTRIESGVERLVGTFGDLGTLSFYPAHHITMGEGGAVFTDSALLKSTVESFRDWGRDCYCAPGKDNTCNKRYCWKLGSLPQGYDHKYIYSHVGYNLKITDMQAACGLAQLGHLAEFIMARKRNFEYLKTGLKSCEEYLILPEATPKSSPSWFGFPLTLKRDKGIERLTLLQFLESRRIGTRLLFAGNVTRQPYMKDKKYRVSGRLNTTDLVMESSFWIGVQPALTTEMLDYVIESFEDFFLKEKRL</sequence>
<proteinExistence type="inferred from homology"/>
<dbReference type="Gene3D" id="3.40.640.10">
    <property type="entry name" value="Type I PLP-dependent aspartate aminotransferase-like (Major domain)"/>
    <property type="match status" value="1"/>
</dbReference>
<protein>
    <submittedName>
        <fullName evidence="4">Lipopolysaccharide biosynthesis protein RfbH</fullName>
    </submittedName>
</protein>
<organism evidence="4 5">
    <name type="scientific">Shewanella scandinavica</name>
    <dbReference type="NCBI Taxonomy" id="3063538"/>
    <lineage>
        <taxon>Bacteria</taxon>
        <taxon>Pseudomonadati</taxon>
        <taxon>Pseudomonadota</taxon>
        <taxon>Gammaproteobacteria</taxon>
        <taxon>Alteromonadales</taxon>
        <taxon>Shewanellaceae</taxon>
        <taxon>Shewanella</taxon>
    </lineage>
</organism>
<evidence type="ECO:0000313" key="4">
    <source>
        <dbReference type="EMBL" id="MDT3278760.1"/>
    </source>
</evidence>
<reference evidence="4 5" key="1">
    <citation type="submission" date="2023-07" db="EMBL/GenBank/DDBJ databases">
        <title>Novel Shewanella species isolated from Baltic Sea sediments.</title>
        <authorList>
            <person name="Martin-Rodriguez A.J."/>
        </authorList>
    </citation>
    <scope>NUCLEOTIDE SEQUENCE [LARGE SCALE GENOMIC DNA]</scope>
    <source>
        <strain evidence="4 5">SP2S1-2</strain>
    </source>
</reference>
<dbReference type="InterPro" id="IPR015424">
    <property type="entry name" value="PyrdxlP-dep_Trfase"/>
</dbReference>
<evidence type="ECO:0000256" key="2">
    <source>
        <dbReference type="ARBA" id="ARBA00037999"/>
    </source>
</evidence>
<accession>A0ABU3FTR5</accession>
<dbReference type="PANTHER" id="PTHR30244">
    <property type="entry name" value="TRANSAMINASE"/>
    <property type="match status" value="1"/>
</dbReference>
<keyword evidence="5" id="KW-1185">Reference proteome</keyword>
<dbReference type="InterPro" id="IPR015422">
    <property type="entry name" value="PyrdxlP-dep_Trfase_small"/>
</dbReference>
<dbReference type="PANTHER" id="PTHR30244:SF34">
    <property type="entry name" value="DTDP-4-AMINO-4,6-DIDEOXYGALACTOSE TRANSAMINASE"/>
    <property type="match status" value="1"/>
</dbReference>
<dbReference type="NCBIfam" id="NF011936">
    <property type="entry name" value="PRK15407.1"/>
    <property type="match status" value="1"/>
</dbReference>
<name>A0ABU3FTR5_9GAMM</name>
<dbReference type="RefSeq" id="WP_263196076.1">
    <property type="nucleotide sequence ID" value="NZ_JAUOES010000001.1"/>
</dbReference>
<dbReference type="Pfam" id="PF01041">
    <property type="entry name" value="DegT_DnrJ_EryC1"/>
    <property type="match status" value="1"/>
</dbReference>